<dbReference type="Proteomes" id="UP000250043">
    <property type="component" value="Unassembled WGS sequence"/>
</dbReference>
<reference evidence="1 2" key="1">
    <citation type="submission" date="2016-07" db="EMBL/GenBank/DDBJ databases">
        <title>Draft genome of the white-rot fungus Obba rivulosa 3A-2.</title>
        <authorList>
            <consortium name="DOE Joint Genome Institute"/>
            <person name="Miettinen O."/>
            <person name="Riley R."/>
            <person name="Acob R."/>
            <person name="Barry K."/>
            <person name="Cullen D."/>
            <person name="De Vries R."/>
            <person name="Hainaut M."/>
            <person name="Hatakka A."/>
            <person name="Henrissat B."/>
            <person name="Hilden K."/>
            <person name="Kuo R."/>
            <person name="Labutti K."/>
            <person name="Lipzen A."/>
            <person name="Makela M.R."/>
            <person name="Sandor L."/>
            <person name="Spatafora J.W."/>
            <person name="Grigoriev I.V."/>
            <person name="Hibbett D.S."/>
        </authorList>
    </citation>
    <scope>NUCLEOTIDE SEQUENCE [LARGE SCALE GENOMIC DNA]</scope>
    <source>
        <strain evidence="1 2">3A-2</strain>
    </source>
</reference>
<organism evidence="1 2">
    <name type="scientific">Obba rivulosa</name>
    <dbReference type="NCBI Taxonomy" id="1052685"/>
    <lineage>
        <taxon>Eukaryota</taxon>
        <taxon>Fungi</taxon>
        <taxon>Dikarya</taxon>
        <taxon>Basidiomycota</taxon>
        <taxon>Agaricomycotina</taxon>
        <taxon>Agaricomycetes</taxon>
        <taxon>Polyporales</taxon>
        <taxon>Gelatoporiaceae</taxon>
        <taxon>Obba</taxon>
    </lineage>
</organism>
<sequence length="207" mass="22221">MVCQPSTSACAPNARCVPWSSPPRLAVIIARLAPPHGRNSSSGLRLFTPCVRARGGQGPGARLRGGPALRELLPADASGTLHAFPRAGPPPLRHQDARASISLAVSIMSRPHRRQAILGYRPRQRSPGICDVAARSGAAYVQAAPVPGFSRDSAVFAETHQGLRWACRLKTSVHLSAFPRCPAWKVIWAPCYLVLVRADSENACELR</sequence>
<name>A0A8E2AQT1_9APHY</name>
<accession>A0A8E2AQT1</accession>
<protein>
    <submittedName>
        <fullName evidence="1">Uncharacterized protein</fullName>
    </submittedName>
</protein>
<dbReference type="AlphaFoldDB" id="A0A8E2AQT1"/>
<keyword evidence="2" id="KW-1185">Reference proteome</keyword>
<evidence type="ECO:0000313" key="1">
    <source>
        <dbReference type="EMBL" id="OCH89223.1"/>
    </source>
</evidence>
<evidence type="ECO:0000313" key="2">
    <source>
        <dbReference type="Proteomes" id="UP000250043"/>
    </source>
</evidence>
<proteinExistence type="predicted"/>
<gene>
    <name evidence="1" type="ORF">OBBRIDRAFT_34597</name>
</gene>
<dbReference type="EMBL" id="KV722432">
    <property type="protein sequence ID" value="OCH89223.1"/>
    <property type="molecule type" value="Genomic_DNA"/>
</dbReference>